<dbReference type="Gene3D" id="3.40.630.30">
    <property type="match status" value="1"/>
</dbReference>
<dbReference type="CDD" id="cd04301">
    <property type="entry name" value="NAT_SF"/>
    <property type="match status" value="1"/>
</dbReference>
<evidence type="ECO:0000259" key="1">
    <source>
        <dbReference type="Pfam" id="PF13508"/>
    </source>
</evidence>
<feature type="domain" description="N-acetyltransferase" evidence="1">
    <location>
        <begin position="131"/>
        <end position="186"/>
    </location>
</feature>
<evidence type="ECO:0000313" key="2">
    <source>
        <dbReference type="Proteomes" id="UP000887566"/>
    </source>
</evidence>
<dbReference type="InterPro" id="IPR016181">
    <property type="entry name" value="Acyl_CoA_acyltransferase"/>
</dbReference>
<dbReference type="AlphaFoldDB" id="A0A914XK21"/>
<dbReference type="SUPFAM" id="SSF55729">
    <property type="entry name" value="Acyl-CoA N-acyltransferases (Nat)"/>
    <property type="match status" value="1"/>
</dbReference>
<sequence length="221" mass="24736">MAADAHVNYARATENDVNDVLNFVMDNFIGEETIGQAVGLTPTASVRQFYSDFVGPSVRSSVSFVARNSAMQVVGVRLAEISGPGDYDQKLERFFAYDFPDEPLMIMIEFMKYVFNRLDPDYTLSKAKKVLVFNLLCVHKDHRRQGIARKLSQLSIDAAKAKRCDVALVIATGFQAQSFYRKLNFEAALEVSYSEFHGAYKEQPIVPKNGSGLCQVLVRTI</sequence>
<dbReference type="WBParaSite" id="PSAMB.scaffold818size40898.g9086.t1">
    <property type="protein sequence ID" value="PSAMB.scaffold818size40898.g9086.t1"/>
    <property type="gene ID" value="PSAMB.scaffold818size40898.g9086"/>
</dbReference>
<keyword evidence="2" id="KW-1185">Reference proteome</keyword>
<dbReference type="PANTHER" id="PTHR20905">
    <property type="entry name" value="N-ACETYLTRANSFERASE-RELATED"/>
    <property type="match status" value="1"/>
</dbReference>
<protein>
    <submittedName>
        <fullName evidence="3">N-acetyltransferase domain-containing protein</fullName>
    </submittedName>
</protein>
<accession>A0A914XK21</accession>
<dbReference type="InterPro" id="IPR000182">
    <property type="entry name" value="GNAT_dom"/>
</dbReference>
<dbReference type="Pfam" id="PF13508">
    <property type="entry name" value="Acetyltransf_7"/>
    <property type="match status" value="1"/>
</dbReference>
<organism evidence="2 3">
    <name type="scientific">Plectus sambesii</name>
    <dbReference type="NCBI Taxonomy" id="2011161"/>
    <lineage>
        <taxon>Eukaryota</taxon>
        <taxon>Metazoa</taxon>
        <taxon>Ecdysozoa</taxon>
        <taxon>Nematoda</taxon>
        <taxon>Chromadorea</taxon>
        <taxon>Plectida</taxon>
        <taxon>Plectina</taxon>
        <taxon>Plectoidea</taxon>
        <taxon>Plectidae</taxon>
        <taxon>Plectus</taxon>
    </lineage>
</organism>
<evidence type="ECO:0000313" key="3">
    <source>
        <dbReference type="WBParaSite" id="PSAMB.scaffold818size40898.g9086.t1"/>
    </source>
</evidence>
<dbReference type="GO" id="GO:0008080">
    <property type="term" value="F:N-acetyltransferase activity"/>
    <property type="evidence" value="ECO:0007669"/>
    <property type="project" value="TreeGrafter"/>
</dbReference>
<dbReference type="Proteomes" id="UP000887566">
    <property type="component" value="Unplaced"/>
</dbReference>
<name>A0A914XK21_9BILA</name>
<reference evidence="3" key="1">
    <citation type="submission" date="2022-11" db="UniProtKB">
        <authorList>
            <consortium name="WormBaseParasite"/>
        </authorList>
    </citation>
    <scope>IDENTIFICATION</scope>
</reference>
<proteinExistence type="predicted"/>
<dbReference type="PANTHER" id="PTHR20905:SF17">
    <property type="entry name" value="N-ACETYLTRANSFERASE DOMAIN-CONTAINING PROTEIN"/>
    <property type="match status" value="1"/>
</dbReference>